<dbReference type="Gene3D" id="1.25.40.10">
    <property type="entry name" value="Tetratricopeptide repeat domain"/>
    <property type="match status" value="1"/>
</dbReference>
<dbReference type="OrthoDB" id="4160981at2759"/>
<evidence type="ECO:0000256" key="2">
    <source>
        <dbReference type="ARBA" id="ARBA00022803"/>
    </source>
</evidence>
<keyword evidence="1" id="KW-0677">Repeat</keyword>
<keyword evidence="2" id="KW-0802">TPR repeat</keyword>
<dbReference type="STRING" id="1182543.W9VZN1"/>
<dbReference type="InterPro" id="IPR011990">
    <property type="entry name" value="TPR-like_helical_dom_sf"/>
</dbReference>
<dbReference type="PANTHER" id="PTHR45641">
    <property type="entry name" value="TETRATRICOPEPTIDE REPEAT PROTEIN (AFU_ORTHOLOGUE AFUA_6G03870)"/>
    <property type="match status" value="1"/>
</dbReference>
<protein>
    <recommendedName>
        <fullName evidence="5">MalT-like TPR region domain-containing protein</fullName>
    </recommendedName>
</protein>
<accession>W9VZN1</accession>
<keyword evidence="4" id="KW-1185">Reference proteome</keyword>
<sequence>MALSFLEELLHSGDDEQYLGALMCIGNTREVQDRLFPAIETYKRVLEMQTANLGSNHLDPLMSVRRFASLFYRASRYQDALTWENKAVSGFGKLGIDGEVEGCKSLDYLSCVYLPLGRFQDATKVQKKAVEGFEKVLGTQHPSTWKATLDLADIYRAMERKEDAVRLYEKTLKGYEA</sequence>
<evidence type="ECO:0000313" key="3">
    <source>
        <dbReference type="EMBL" id="EXJ61297.1"/>
    </source>
</evidence>
<reference evidence="3 4" key="1">
    <citation type="submission" date="2013-03" db="EMBL/GenBank/DDBJ databases">
        <title>The Genome Sequence of Cladophialophora psammophila CBS 110553.</title>
        <authorList>
            <consortium name="The Broad Institute Genomics Platform"/>
            <person name="Cuomo C."/>
            <person name="de Hoog S."/>
            <person name="Gorbushina A."/>
            <person name="Walker B."/>
            <person name="Young S.K."/>
            <person name="Zeng Q."/>
            <person name="Gargeya S."/>
            <person name="Fitzgerald M."/>
            <person name="Haas B."/>
            <person name="Abouelleil A."/>
            <person name="Allen A.W."/>
            <person name="Alvarado L."/>
            <person name="Arachchi H.M."/>
            <person name="Berlin A.M."/>
            <person name="Chapman S.B."/>
            <person name="Gainer-Dewar J."/>
            <person name="Goldberg J."/>
            <person name="Griggs A."/>
            <person name="Gujja S."/>
            <person name="Hansen M."/>
            <person name="Howarth C."/>
            <person name="Imamovic A."/>
            <person name="Ireland A."/>
            <person name="Larimer J."/>
            <person name="McCowan C."/>
            <person name="Murphy C."/>
            <person name="Pearson M."/>
            <person name="Poon T.W."/>
            <person name="Priest M."/>
            <person name="Roberts A."/>
            <person name="Saif S."/>
            <person name="Shea T."/>
            <person name="Sisk P."/>
            <person name="Sykes S."/>
            <person name="Wortman J."/>
            <person name="Nusbaum C."/>
            <person name="Birren B."/>
        </authorList>
    </citation>
    <scope>NUCLEOTIDE SEQUENCE [LARGE SCALE GENOMIC DNA]</scope>
    <source>
        <strain evidence="3 4">CBS 110553</strain>
    </source>
</reference>
<comment type="caution">
    <text evidence="3">The sequence shown here is derived from an EMBL/GenBank/DDBJ whole genome shotgun (WGS) entry which is preliminary data.</text>
</comment>
<dbReference type="AlphaFoldDB" id="W9VZN1"/>
<dbReference type="RefSeq" id="XP_007750614.1">
    <property type="nucleotide sequence ID" value="XM_007752424.1"/>
</dbReference>
<gene>
    <name evidence="3" type="ORF">A1O5_11854</name>
</gene>
<evidence type="ECO:0000256" key="1">
    <source>
        <dbReference type="ARBA" id="ARBA00022737"/>
    </source>
</evidence>
<name>W9VZN1_9EURO</name>
<evidence type="ECO:0008006" key="5">
    <source>
        <dbReference type="Google" id="ProtNLM"/>
    </source>
</evidence>
<dbReference type="Proteomes" id="UP000019471">
    <property type="component" value="Unassembled WGS sequence"/>
</dbReference>
<dbReference type="GeneID" id="19196541"/>
<dbReference type="PANTHER" id="PTHR45641:SF19">
    <property type="entry name" value="NEPHROCYSTIN-3"/>
    <property type="match status" value="1"/>
</dbReference>
<organism evidence="3 4">
    <name type="scientific">Cladophialophora psammophila CBS 110553</name>
    <dbReference type="NCBI Taxonomy" id="1182543"/>
    <lineage>
        <taxon>Eukaryota</taxon>
        <taxon>Fungi</taxon>
        <taxon>Dikarya</taxon>
        <taxon>Ascomycota</taxon>
        <taxon>Pezizomycotina</taxon>
        <taxon>Eurotiomycetes</taxon>
        <taxon>Chaetothyriomycetidae</taxon>
        <taxon>Chaetothyriales</taxon>
        <taxon>Herpotrichiellaceae</taxon>
        <taxon>Cladophialophora</taxon>
    </lineage>
</organism>
<dbReference type="HOGENOM" id="CLU_1517727_0_0_1"/>
<proteinExistence type="predicted"/>
<dbReference type="EMBL" id="AMGX01000029">
    <property type="protein sequence ID" value="EXJ61297.1"/>
    <property type="molecule type" value="Genomic_DNA"/>
</dbReference>
<dbReference type="Pfam" id="PF13424">
    <property type="entry name" value="TPR_12"/>
    <property type="match status" value="2"/>
</dbReference>
<evidence type="ECO:0000313" key="4">
    <source>
        <dbReference type="Proteomes" id="UP000019471"/>
    </source>
</evidence>
<dbReference type="SUPFAM" id="SSF48452">
    <property type="entry name" value="TPR-like"/>
    <property type="match status" value="2"/>
</dbReference>